<dbReference type="InterPro" id="IPR027417">
    <property type="entry name" value="P-loop_NTPase"/>
</dbReference>
<dbReference type="Pfam" id="PF13401">
    <property type="entry name" value="AAA_22"/>
    <property type="match status" value="1"/>
</dbReference>
<dbReference type="Gene3D" id="3.40.50.300">
    <property type="entry name" value="P-loop containing nucleotide triphosphate hydrolases"/>
    <property type="match status" value="1"/>
</dbReference>
<dbReference type="OrthoDB" id="4578613at2"/>
<dbReference type="InterPro" id="IPR049945">
    <property type="entry name" value="AAA_22"/>
</dbReference>
<dbReference type="GO" id="GO:0016887">
    <property type="term" value="F:ATP hydrolysis activity"/>
    <property type="evidence" value="ECO:0007669"/>
    <property type="project" value="InterPro"/>
</dbReference>
<evidence type="ECO:0000313" key="2">
    <source>
        <dbReference type="EMBL" id="SOC47218.1"/>
    </source>
</evidence>
<evidence type="ECO:0000259" key="1">
    <source>
        <dbReference type="SMART" id="SM00382"/>
    </source>
</evidence>
<dbReference type="Proteomes" id="UP000219435">
    <property type="component" value="Unassembled WGS sequence"/>
</dbReference>
<dbReference type="AlphaFoldDB" id="A0A285V0S8"/>
<dbReference type="EMBL" id="OBQI01000001">
    <property type="protein sequence ID" value="SOC47218.1"/>
    <property type="molecule type" value="Genomic_DNA"/>
</dbReference>
<dbReference type="InterPro" id="IPR003593">
    <property type="entry name" value="AAA+_ATPase"/>
</dbReference>
<sequence length="286" mass="30971">MPRLHLPPFHPVTTRGDLPAHATEFLPDGADIVFTPELVELLAGAPVALRNRRLVVVDGQPGCGKSTALAVLAAASPIRTAVFTVPTNRSGHGRQFMERAHSAVAGRPVRNLSQREHENALGELLAEEPMLLFIDEAQNAPLEVLRNLRTLLEAPGAQFAVALFGTGVRANIAREPMLHTWRGFTKCLEPLLTPHQVMTAPAGRAADLARRSQLLPTLAGLHPRLATTPARLLIEANRVHAHGLLRQWTLLLEWLLDLHPGAGPFTREDLIAAITAIDNDPPAFAA</sequence>
<name>A0A285V0S8_9ACTN</name>
<dbReference type="SUPFAM" id="SSF52540">
    <property type="entry name" value="P-loop containing nucleoside triphosphate hydrolases"/>
    <property type="match status" value="1"/>
</dbReference>
<dbReference type="SMART" id="SM00382">
    <property type="entry name" value="AAA"/>
    <property type="match status" value="1"/>
</dbReference>
<feature type="domain" description="AAA+ ATPase" evidence="1">
    <location>
        <begin position="51"/>
        <end position="221"/>
    </location>
</feature>
<accession>A0A285V0S8</accession>
<dbReference type="RefSeq" id="WP_097193585.1">
    <property type="nucleotide sequence ID" value="NZ_OBQI01000001.1"/>
</dbReference>
<protein>
    <submittedName>
        <fullName evidence="2">AAA domain-containing protein</fullName>
    </submittedName>
</protein>
<organism evidence="2 3">
    <name type="scientific">Blastococcus aggregatus</name>
    <dbReference type="NCBI Taxonomy" id="38502"/>
    <lineage>
        <taxon>Bacteria</taxon>
        <taxon>Bacillati</taxon>
        <taxon>Actinomycetota</taxon>
        <taxon>Actinomycetes</taxon>
        <taxon>Geodermatophilales</taxon>
        <taxon>Geodermatophilaceae</taxon>
        <taxon>Blastococcus</taxon>
    </lineage>
</organism>
<gene>
    <name evidence="2" type="ORF">SAMN05660748_0694</name>
</gene>
<proteinExistence type="predicted"/>
<keyword evidence="3" id="KW-1185">Reference proteome</keyword>
<evidence type="ECO:0000313" key="3">
    <source>
        <dbReference type="Proteomes" id="UP000219435"/>
    </source>
</evidence>
<reference evidence="3" key="1">
    <citation type="submission" date="2017-08" db="EMBL/GenBank/DDBJ databases">
        <authorList>
            <person name="Varghese N."/>
            <person name="Submissions S."/>
        </authorList>
    </citation>
    <scope>NUCLEOTIDE SEQUENCE [LARGE SCALE GENOMIC DNA]</scope>
    <source>
        <strain evidence="3">DSM 4725</strain>
    </source>
</reference>